<dbReference type="AlphaFoldDB" id="A0AA85GJG2"/>
<keyword evidence="2" id="KW-0732">Signal</keyword>
<name>A0AA85GJG2_9TREM</name>
<evidence type="ECO:0000256" key="2">
    <source>
        <dbReference type="SAM" id="SignalP"/>
    </source>
</evidence>
<dbReference type="Proteomes" id="UP000050792">
    <property type="component" value="Unassembled WGS sequence"/>
</dbReference>
<feature type="chain" id="PRO_5041743852" evidence="2">
    <location>
        <begin position="18"/>
        <end position="245"/>
    </location>
</feature>
<organism evidence="3 4">
    <name type="scientific">Schistosoma rodhaini</name>
    <dbReference type="NCBI Taxonomy" id="6188"/>
    <lineage>
        <taxon>Eukaryota</taxon>
        <taxon>Metazoa</taxon>
        <taxon>Spiralia</taxon>
        <taxon>Lophotrochozoa</taxon>
        <taxon>Platyhelminthes</taxon>
        <taxon>Trematoda</taxon>
        <taxon>Digenea</taxon>
        <taxon>Strigeidida</taxon>
        <taxon>Schistosomatoidea</taxon>
        <taxon>Schistosomatidae</taxon>
        <taxon>Schistosoma</taxon>
    </lineage>
</organism>
<keyword evidence="1" id="KW-0472">Membrane</keyword>
<evidence type="ECO:0000256" key="1">
    <source>
        <dbReference type="SAM" id="Phobius"/>
    </source>
</evidence>
<evidence type="ECO:0000313" key="3">
    <source>
        <dbReference type="Proteomes" id="UP000050792"/>
    </source>
</evidence>
<proteinExistence type="predicted"/>
<evidence type="ECO:0000313" key="4">
    <source>
        <dbReference type="WBParaSite" id="SRDH1_95850.2"/>
    </source>
</evidence>
<feature type="signal peptide" evidence="2">
    <location>
        <begin position="1"/>
        <end position="17"/>
    </location>
</feature>
<accession>A0AA85GJG2</accession>
<keyword evidence="3" id="KW-1185">Reference proteome</keyword>
<reference evidence="4" key="2">
    <citation type="submission" date="2023-11" db="UniProtKB">
        <authorList>
            <consortium name="WormBaseParasite"/>
        </authorList>
    </citation>
    <scope>IDENTIFICATION</scope>
</reference>
<sequence length="245" mass="29223">MQFRLFIVLYFIPQIIVECIVKVNLADNLDSESSKSSPTFLLVQESENYLYFQWTPFDKQKSDSLKLNLNENRVTRQLTTEETYAKFPTIGLACINEEYTITNHILKAYLFDNTLSKRKINYKRTFRVQNTKIRTINKEHTYITWQINENYCNPDDLIIIFKKDSTGFHRMHIVNVDETNFHIDEALQKQEEIIITSYHENRFGLFELDRTLNEKIMRKRDKGKFTNHNLLNITVIMMIFLTVIN</sequence>
<dbReference type="WBParaSite" id="SRDH1_95850.2">
    <property type="protein sequence ID" value="SRDH1_95850.2"/>
    <property type="gene ID" value="SRDH1_95850"/>
</dbReference>
<keyword evidence="1" id="KW-0812">Transmembrane</keyword>
<keyword evidence="1" id="KW-1133">Transmembrane helix</keyword>
<protein>
    <submittedName>
        <fullName evidence="4">Uncharacterized protein</fullName>
    </submittedName>
</protein>
<feature type="transmembrane region" description="Helical" evidence="1">
    <location>
        <begin position="225"/>
        <end position="244"/>
    </location>
</feature>
<reference evidence="3" key="1">
    <citation type="submission" date="2022-06" db="EMBL/GenBank/DDBJ databases">
        <authorList>
            <person name="Berger JAMES D."/>
            <person name="Berger JAMES D."/>
        </authorList>
    </citation>
    <scope>NUCLEOTIDE SEQUENCE [LARGE SCALE GENOMIC DNA]</scope>
</reference>